<reference evidence="8 9" key="1">
    <citation type="journal article" date="2007" name="J. Bacteriol.">
        <title>Whole-genome analysis of the methyl tert-butyl ether-degrading beta-proteobacterium Methylibium petroleiphilum PM1.</title>
        <authorList>
            <person name="Kane S.R."/>
            <person name="Chakicherla A.Y."/>
            <person name="Chain P.S.G."/>
            <person name="Schmidt R."/>
            <person name="Shin M.W."/>
            <person name="Legler T.C."/>
            <person name="Scow K.M."/>
            <person name="Larimer F.W."/>
            <person name="Lucas S.M."/>
            <person name="Richardson P.M."/>
            <person name="Hristova K.R."/>
        </authorList>
    </citation>
    <scope>NUCLEOTIDE SEQUENCE [LARGE SCALE GENOMIC DNA]</scope>
    <source>
        <strain evidence="9">ATCC BAA-1232 / LMG 22953 / PM1</strain>
    </source>
</reference>
<name>A2SG79_METPP</name>
<dbReference type="NCBIfam" id="TIGR00097">
    <property type="entry name" value="HMP-P_kinase"/>
    <property type="match status" value="1"/>
</dbReference>
<dbReference type="AlphaFoldDB" id="A2SG79"/>
<evidence type="ECO:0000256" key="5">
    <source>
        <dbReference type="SAM" id="MobiDB-lite"/>
    </source>
</evidence>
<dbReference type="CDD" id="cd01169">
    <property type="entry name" value="HMPP_kinase"/>
    <property type="match status" value="1"/>
</dbReference>
<comment type="cofactor">
    <cofactor evidence="1">
        <name>Mg(2+)</name>
        <dbReference type="ChEBI" id="CHEBI:18420"/>
    </cofactor>
</comment>
<accession>A2SG79</accession>
<dbReference type="Gene3D" id="3.20.20.70">
    <property type="entry name" value="Aldolase class I"/>
    <property type="match status" value="1"/>
</dbReference>
<dbReference type="PANTHER" id="PTHR20858">
    <property type="entry name" value="PHOSPHOMETHYLPYRIMIDINE KINASE"/>
    <property type="match status" value="1"/>
</dbReference>
<feature type="domain" description="Pyridoxamine kinase/Phosphomethylpyrimidine kinase" evidence="7">
    <location>
        <begin position="18"/>
        <end position="266"/>
    </location>
</feature>
<dbReference type="RefSeq" id="WP_011829205.1">
    <property type="nucleotide sequence ID" value="NC_008825.1"/>
</dbReference>
<dbReference type="Pfam" id="PF02581">
    <property type="entry name" value="TMP-TENI"/>
    <property type="match status" value="1"/>
</dbReference>
<keyword evidence="8" id="KW-0418">Kinase</keyword>
<dbReference type="CDD" id="cd00564">
    <property type="entry name" value="TMP_TenI"/>
    <property type="match status" value="1"/>
</dbReference>
<dbReference type="SUPFAM" id="SSF51391">
    <property type="entry name" value="Thiamin phosphate synthase"/>
    <property type="match status" value="1"/>
</dbReference>
<dbReference type="GO" id="GO:0008972">
    <property type="term" value="F:phosphomethylpyrimidine kinase activity"/>
    <property type="evidence" value="ECO:0007669"/>
    <property type="project" value="InterPro"/>
</dbReference>
<dbReference type="UniPathway" id="UPA00060">
    <property type="reaction ID" value="UER00138"/>
</dbReference>
<dbReference type="Pfam" id="PF08543">
    <property type="entry name" value="Phos_pyr_kin"/>
    <property type="match status" value="1"/>
</dbReference>
<dbReference type="GO" id="GO:0008902">
    <property type="term" value="F:hydroxymethylpyrimidine kinase activity"/>
    <property type="evidence" value="ECO:0007669"/>
    <property type="project" value="UniProtKB-EC"/>
</dbReference>
<dbReference type="InterPro" id="IPR013749">
    <property type="entry name" value="PM/HMP-P_kinase-1"/>
</dbReference>
<dbReference type="eggNOG" id="COG0352">
    <property type="taxonomic scope" value="Bacteria"/>
</dbReference>
<dbReference type="PANTHER" id="PTHR20858:SF17">
    <property type="entry name" value="HYDROXYMETHYLPYRIMIDINE_PHOSPHOMETHYLPYRIMIDINE KINASE THI20-RELATED"/>
    <property type="match status" value="1"/>
</dbReference>
<proteinExistence type="predicted"/>
<dbReference type="GO" id="GO:0009229">
    <property type="term" value="P:thiamine diphosphate biosynthetic process"/>
    <property type="evidence" value="ECO:0007669"/>
    <property type="project" value="UniProtKB-UniPathway"/>
</dbReference>
<dbReference type="KEGG" id="mpt:Mpe_A1606"/>
<dbReference type="InterPro" id="IPR004399">
    <property type="entry name" value="HMP/HMP-P_kinase_dom"/>
</dbReference>
<keyword evidence="4" id="KW-0511">Multifunctional enzyme</keyword>
<evidence type="ECO:0000256" key="3">
    <source>
        <dbReference type="ARBA" id="ARBA00012135"/>
    </source>
</evidence>
<dbReference type="InterPro" id="IPR022998">
    <property type="entry name" value="ThiamineP_synth_TenI"/>
</dbReference>
<dbReference type="InterPro" id="IPR013785">
    <property type="entry name" value="Aldolase_TIM"/>
</dbReference>
<dbReference type="InterPro" id="IPR029056">
    <property type="entry name" value="Ribokinase-like"/>
</dbReference>
<dbReference type="InterPro" id="IPR036206">
    <property type="entry name" value="ThiamineP_synth_sf"/>
</dbReference>
<keyword evidence="9" id="KW-1185">Reference proteome</keyword>
<evidence type="ECO:0000313" key="9">
    <source>
        <dbReference type="Proteomes" id="UP000000366"/>
    </source>
</evidence>
<evidence type="ECO:0000313" key="8">
    <source>
        <dbReference type="EMBL" id="ABM94568.1"/>
    </source>
</evidence>
<evidence type="ECO:0000256" key="4">
    <source>
        <dbReference type="ARBA" id="ARBA00023268"/>
    </source>
</evidence>
<dbReference type="EMBL" id="CP000555">
    <property type="protein sequence ID" value="ABM94568.1"/>
    <property type="molecule type" value="Genomic_DNA"/>
</dbReference>
<dbReference type="STRING" id="420662.Mpe_A1606"/>
<feature type="region of interest" description="Disordered" evidence="5">
    <location>
        <begin position="506"/>
        <end position="532"/>
    </location>
</feature>
<organism evidence="8 9">
    <name type="scientific">Methylibium petroleiphilum (strain ATCC BAA-1232 / LMG 22953 / PM1)</name>
    <dbReference type="NCBI Taxonomy" id="420662"/>
    <lineage>
        <taxon>Bacteria</taxon>
        <taxon>Pseudomonadati</taxon>
        <taxon>Pseudomonadota</taxon>
        <taxon>Betaproteobacteria</taxon>
        <taxon>Burkholderiales</taxon>
        <taxon>Sphaerotilaceae</taxon>
        <taxon>Methylibium</taxon>
    </lineage>
</organism>
<dbReference type="SUPFAM" id="SSF53613">
    <property type="entry name" value="Ribokinase-like"/>
    <property type="match status" value="1"/>
</dbReference>
<evidence type="ECO:0000259" key="7">
    <source>
        <dbReference type="Pfam" id="PF08543"/>
    </source>
</evidence>
<evidence type="ECO:0000259" key="6">
    <source>
        <dbReference type="Pfam" id="PF02581"/>
    </source>
</evidence>
<dbReference type="HOGENOM" id="CLU_018272_7_1_4"/>
<feature type="compositionally biased region" description="Low complexity" evidence="5">
    <location>
        <begin position="520"/>
        <end position="532"/>
    </location>
</feature>
<protein>
    <recommendedName>
        <fullName evidence="3">hydroxymethylpyrimidine kinase</fullName>
        <ecNumber evidence="3">2.7.1.49</ecNumber>
    </recommendedName>
</protein>
<dbReference type="Proteomes" id="UP000000366">
    <property type="component" value="Chromosome"/>
</dbReference>
<gene>
    <name evidence="8" type="ordered locus">Mpe_A1606</name>
</gene>
<comment type="pathway">
    <text evidence="2">Cofactor biosynthesis; thiamine diphosphate biosynthesis.</text>
</comment>
<dbReference type="GO" id="GO:0005829">
    <property type="term" value="C:cytosol"/>
    <property type="evidence" value="ECO:0007669"/>
    <property type="project" value="TreeGrafter"/>
</dbReference>
<sequence>MTAERTTRPVVWSIAGTDSGGGAGLSADQRAADAFGVHLCPVVSAVTAQNSLAVTRIERLPPLALEAQLEALADDLPPQVVKTGLLGGAEHVRRVAHWIDRLRRRQPVALVVDPVLAASSGATFADPDTLAAYRELLLPRATLITPNRREAAALLGQPEAGTAGLPAQALALRRRGAQAVCITGGDAADLDGRVLDWMATEQADGWLAAPRIATPHHHGSGCTFASSAAAALALGFVPADALVLAKMATGHALRHAHPAGAGRGPVRAAAGFASDPSLMPWLSWGAAPVFAPAAESEAPPASLGLYAIVDSAARAEQVLAAGVRTLQLRLKTPAVPDAGWHPALRATLQRGIAAARGTGAALFVNDHWQLAAELGAPGVHLGQEDLLALGDEGRARLRASGLALGISSHSLWELARARTLAPHYVACGPVWPTLTKAMPWRPQGLDNLAWWCAMAGRPVVAIGGILTPERVEAAARCGADGVCAVRVLGDDPARVLPSLQRALQAGRQAPTPAPVPALPHPSLALSVAPRPS</sequence>
<dbReference type="GO" id="GO:0009228">
    <property type="term" value="P:thiamine biosynthetic process"/>
    <property type="evidence" value="ECO:0007669"/>
    <property type="project" value="UniProtKB-KW"/>
</dbReference>
<evidence type="ECO:0000256" key="1">
    <source>
        <dbReference type="ARBA" id="ARBA00001946"/>
    </source>
</evidence>
<dbReference type="Gene3D" id="3.40.1190.20">
    <property type="match status" value="1"/>
</dbReference>
<dbReference type="eggNOG" id="COG0351">
    <property type="taxonomic scope" value="Bacteria"/>
</dbReference>
<dbReference type="EC" id="2.7.1.49" evidence="3"/>
<keyword evidence="8" id="KW-0808">Transferase</keyword>
<feature type="domain" description="Thiamine phosphate synthase/TenI" evidence="6">
    <location>
        <begin position="310"/>
        <end position="486"/>
    </location>
</feature>
<evidence type="ECO:0000256" key="2">
    <source>
        <dbReference type="ARBA" id="ARBA00004948"/>
    </source>
</evidence>